<dbReference type="EMBL" id="CP047045">
    <property type="protein sequence ID" value="QGZ96264.1"/>
    <property type="molecule type" value="Genomic_DNA"/>
</dbReference>
<feature type="chain" id="PRO_5026195994" evidence="1">
    <location>
        <begin position="24"/>
        <end position="240"/>
    </location>
</feature>
<reference evidence="3" key="1">
    <citation type="submission" date="2019-12" db="EMBL/GenBank/DDBJ databases">
        <title>Complete genome of Terracaulis silvestris 0127_4.</title>
        <authorList>
            <person name="Vieira S."/>
            <person name="Riedel T."/>
            <person name="Sproer C."/>
            <person name="Pascual J."/>
            <person name="Boedeker C."/>
            <person name="Overmann J."/>
        </authorList>
    </citation>
    <scope>NUCLEOTIDE SEQUENCE [LARGE SCALE GENOMIC DNA]</scope>
    <source>
        <strain evidence="3">0127_4</strain>
    </source>
</reference>
<proteinExistence type="predicted"/>
<dbReference type="PANTHER" id="PTHR34387">
    <property type="entry name" value="SLR1258 PROTEIN"/>
    <property type="match status" value="1"/>
</dbReference>
<dbReference type="RefSeq" id="WP_158767064.1">
    <property type="nucleotide sequence ID" value="NZ_CP047045.1"/>
</dbReference>
<accession>A0A6I6MUZ8</accession>
<dbReference type="Gene3D" id="3.30.110.170">
    <property type="entry name" value="Protein of unknown function (DUF541), domain 1"/>
    <property type="match status" value="1"/>
</dbReference>
<organism evidence="2 3">
    <name type="scientific">Terricaulis silvestris</name>
    <dbReference type="NCBI Taxonomy" id="2686094"/>
    <lineage>
        <taxon>Bacteria</taxon>
        <taxon>Pseudomonadati</taxon>
        <taxon>Pseudomonadota</taxon>
        <taxon>Alphaproteobacteria</taxon>
        <taxon>Caulobacterales</taxon>
        <taxon>Caulobacteraceae</taxon>
        <taxon>Terricaulis</taxon>
    </lineage>
</organism>
<evidence type="ECO:0000256" key="1">
    <source>
        <dbReference type="SAM" id="SignalP"/>
    </source>
</evidence>
<evidence type="ECO:0000313" key="3">
    <source>
        <dbReference type="Proteomes" id="UP000431269"/>
    </source>
</evidence>
<dbReference type="KEGG" id="tsv:DSM104635_03122"/>
<dbReference type="AlphaFoldDB" id="A0A6I6MUZ8"/>
<evidence type="ECO:0000313" key="2">
    <source>
        <dbReference type="EMBL" id="QGZ96264.1"/>
    </source>
</evidence>
<dbReference type="Proteomes" id="UP000431269">
    <property type="component" value="Chromosome"/>
</dbReference>
<dbReference type="PANTHER" id="PTHR34387:SF1">
    <property type="entry name" value="PERIPLASMIC IMMUNOGENIC PROTEIN"/>
    <property type="match status" value="1"/>
</dbReference>
<keyword evidence="3" id="KW-1185">Reference proteome</keyword>
<dbReference type="Pfam" id="PF04402">
    <property type="entry name" value="SIMPL"/>
    <property type="match status" value="1"/>
</dbReference>
<keyword evidence="1" id="KW-0732">Signal</keyword>
<dbReference type="Gene3D" id="3.30.70.2970">
    <property type="entry name" value="Protein of unknown function (DUF541), domain 2"/>
    <property type="match status" value="1"/>
</dbReference>
<name>A0A6I6MUZ8_9CAUL</name>
<protein>
    <submittedName>
        <fullName evidence="2">26 kDa periplasmic immunogenic protein</fullName>
    </submittedName>
</protein>
<dbReference type="InterPro" id="IPR007497">
    <property type="entry name" value="SIMPL/DUF541"/>
</dbReference>
<dbReference type="GO" id="GO:0006974">
    <property type="term" value="P:DNA damage response"/>
    <property type="evidence" value="ECO:0007669"/>
    <property type="project" value="TreeGrafter"/>
</dbReference>
<dbReference type="InterPro" id="IPR052022">
    <property type="entry name" value="26kDa_periplasmic_antigen"/>
</dbReference>
<sequence length="240" mass="25123">MSLSRAAAAFAVMAAAAAPMASAQTPQVVAPSTQGTLLSVSAEGLSEGRPDMAIINLGVTTEGQTAAAALAENARRMTALTAALRRAGIAERDIQTSNVSVYPQQQYVEGQQPRITGYQANNTVTAKVRAIDNTGRVIDAAVGAGGNTVNGVSFTYQDPDAQLDVARRDAIAEARRRAELYANALNMRVVRIVAVQEGGGFSPPMPMMMARMEGADAQSTPISPGQIETRVSVSVTFELR</sequence>
<feature type="signal peptide" evidence="1">
    <location>
        <begin position="1"/>
        <end position="23"/>
    </location>
</feature>
<gene>
    <name evidence="2" type="ORF">DSM104635_03122</name>
</gene>